<protein>
    <submittedName>
        <fullName evidence="9">2Fe-2S ferredoxin-type domain-containing protein</fullName>
    </submittedName>
</protein>
<evidence type="ECO:0000313" key="9">
    <source>
        <dbReference type="WBParaSite" id="HCON_00102540-00001"/>
    </source>
</evidence>
<keyword evidence="4" id="KW-0408">Iron</keyword>
<dbReference type="GO" id="GO:0009055">
    <property type="term" value="F:electron transfer activity"/>
    <property type="evidence" value="ECO:0007669"/>
    <property type="project" value="TreeGrafter"/>
</dbReference>
<dbReference type="GO" id="GO:0046872">
    <property type="term" value="F:metal ion binding"/>
    <property type="evidence" value="ECO:0007669"/>
    <property type="project" value="UniProtKB-KW"/>
</dbReference>
<keyword evidence="8" id="KW-1185">Reference proteome</keyword>
<dbReference type="InterPro" id="IPR001041">
    <property type="entry name" value="2Fe-2S_ferredoxin-type"/>
</dbReference>
<dbReference type="AlphaFoldDB" id="A0A7I4YI06"/>
<dbReference type="GO" id="GO:0005739">
    <property type="term" value="C:mitochondrion"/>
    <property type="evidence" value="ECO:0007669"/>
    <property type="project" value="TreeGrafter"/>
</dbReference>
<keyword evidence="3" id="KW-0479">Metal-binding</keyword>
<name>A0A7I4YI06_HAECO</name>
<dbReference type="WBParaSite" id="HCON_00102540-00001">
    <property type="protein sequence ID" value="HCON_00102540-00001"/>
    <property type="gene ID" value="HCON_00102540"/>
</dbReference>
<dbReference type="OrthoDB" id="268593at2759"/>
<evidence type="ECO:0000256" key="4">
    <source>
        <dbReference type="ARBA" id="ARBA00023004"/>
    </source>
</evidence>
<dbReference type="Proteomes" id="UP000025227">
    <property type="component" value="Unplaced"/>
</dbReference>
<dbReference type="InterPro" id="IPR018298">
    <property type="entry name" value="Adrenodoxin_Fe-S_BS"/>
</dbReference>
<keyword evidence="5" id="KW-0411">Iron-sulfur</keyword>
<evidence type="ECO:0000256" key="2">
    <source>
        <dbReference type="ARBA" id="ARBA00022714"/>
    </source>
</evidence>
<evidence type="ECO:0000256" key="6">
    <source>
        <dbReference type="ARBA" id="ARBA00034078"/>
    </source>
</evidence>
<dbReference type="GO" id="GO:0140647">
    <property type="term" value="P:P450-containing electron transport chain"/>
    <property type="evidence" value="ECO:0007669"/>
    <property type="project" value="InterPro"/>
</dbReference>
<dbReference type="GO" id="GO:0051537">
    <property type="term" value="F:2 iron, 2 sulfur cluster binding"/>
    <property type="evidence" value="ECO:0007669"/>
    <property type="project" value="UniProtKB-KW"/>
</dbReference>
<dbReference type="PANTHER" id="PTHR23426">
    <property type="entry name" value="FERREDOXIN/ADRENODOXIN"/>
    <property type="match status" value="1"/>
</dbReference>
<evidence type="ECO:0000259" key="7">
    <source>
        <dbReference type="PROSITE" id="PS51085"/>
    </source>
</evidence>
<dbReference type="Gene3D" id="3.10.20.30">
    <property type="match status" value="1"/>
</dbReference>
<dbReference type="CDD" id="cd00207">
    <property type="entry name" value="fer2"/>
    <property type="match status" value="1"/>
</dbReference>
<feature type="domain" description="2Fe-2S ferredoxin-type" evidence="7">
    <location>
        <begin position="54"/>
        <end position="156"/>
    </location>
</feature>
<evidence type="ECO:0000313" key="8">
    <source>
        <dbReference type="Proteomes" id="UP000025227"/>
    </source>
</evidence>
<reference evidence="9" key="1">
    <citation type="submission" date="2020-12" db="UniProtKB">
        <authorList>
            <consortium name="WormBaseParasite"/>
        </authorList>
    </citation>
    <scope>IDENTIFICATION</scope>
    <source>
        <strain evidence="9">MHco3</strain>
    </source>
</reference>
<dbReference type="InterPro" id="IPR001055">
    <property type="entry name" value="Adrenodoxin-like"/>
</dbReference>
<dbReference type="PROSITE" id="PS51085">
    <property type="entry name" value="2FE2S_FER_2"/>
    <property type="match status" value="1"/>
</dbReference>
<dbReference type="Pfam" id="PF00111">
    <property type="entry name" value="Fer2"/>
    <property type="match status" value="1"/>
</dbReference>
<evidence type="ECO:0000256" key="3">
    <source>
        <dbReference type="ARBA" id="ARBA00022723"/>
    </source>
</evidence>
<evidence type="ECO:0000256" key="1">
    <source>
        <dbReference type="ARBA" id="ARBA00010914"/>
    </source>
</evidence>
<comment type="similarity">
    <text evidence="1">Belongs to the adrenodoxin/putidaredoxin family.</text>
</comment>
<comment type="cofactor">
    <cofactor evidence="6">
        <name>[2Fe-2S] cluster</name>
        <dbReference type="ChEBI" id="CHEBI:190135"/>
    </cofactor>
</comment>
<organism evidence="8 9">
    <name type="scientific">Haemonchus contortus</name>
    <name type="common">Barber pole worm</name>
    <dbReference type="NCBI Taxonomy" id="6289"/>
    <lineage>
        <taxon>Eukaryota</taxon>
        <taxon>Metazoa</taxon>
        <taxon>Ecdysozoa</taxon>
        <taxon>Nematoda</taxon>
        <taxon>Chromadorea</taxon>
        <taxon>Rhabditida</taxon>
        <taxon>Rhabditina</taxon>
        <taxon>Rhabditomorpha</taxon>
        <taxon>Strongyloidea</taxon>
        <taxon>Trichostrongylidae</taxon>
        <taxon>Haemonchus</taxon>
    </lineage>
</organism>
<sequence>MYVAKRIVRILTVSQAQWSFPLKNQILKRLLSLTASKFHGDYEYQDPKSEDEVVNVTYVLRDGTKKHVRGKVGDNVMYLAHRYDIEMEGACEASLACSTCHCYVADPYFDRLTEPKEEEEDMLDQAPALRPNSRLGCQIILRKDLDGIVLTLPPITRNFYVDGHVPQPH</sequence>
<dbReference type="InterPro" id="IPR036010">
    <property type="entry name" value="2Fe-2S_ferredoxin-like_sf"/>
</dbReference>
<dbReference type="PRINTS" id="PR00355">
    <property type="entry name" value="ADRENODOXIN"/>
</dbReference>
<proteinExistence type="inferred from homology"/>
<keyword evidence="2" id="KW-0001">2Fe-2S</keyword>
<evidence type="ECO:0000256" key="5">
    <source>
        <dbReference type="ARBA" id="ARBA00023014"/>
    </source>
</evidence>
<accession>A0A7I4YI06</accession>
<dbReference type="InterPro" id="IPR012675">
    <property type="entry name" value="Beta-grasp_dom_sf"/>
</dbReference>
<dbReference type="OMA" id="TLGWGWR"/>
<dbReference type="PROSITE" id="PS00814">
    <property type="entry name" value="ADX"/>
    <property type="match status" value="1"/>
</dbReference>
<dbReference type="PANTHER" id="PTHR23426:SF65">
    <property type="entry name" value="FERREDOXIN-2, MITOCHONDRIAL"/>
    <property type="match status" value="1"/>
</dbReference>
<dbReference type="SUPFAM" id="SSF54292">
    <property type="entry name" value="2Fe-2S ferredoxin-like"/>
    <property type="match status" value="1"/>
</dbReference>